<dbReference type="AlphaFoldDB" id="A0A9Q3CW93"/>
<accession>A0A9Q3CW93</accession>
<gene>
    <name evidence="2" type="ORF">O181_032149</name>
</gene>
<reference evidence="2" key="1">
    <citation type="submission" date="2021-03" db="EMBL/GenBank/DDBJ databases">
        <title>Draft genome sequence of rust myrtle Austropuccinia psidii MF-1, a brazilian biotype.</title>
        <authorList>
            <person name="Quecine M.C."/>
            <person name="Pachon D.M.R."/>
            <person name="Bonatelli M.L."/>
            <person name="Correr F.H."/>
            <person name="Franceschini L.M."/>
            <person name="Leite T.F."/>
            <person name="Margarido G.R.A."/>
            <person name="Almeida C.A."/>
            <person name="Ferrarezi J.A."/>
            <person name="Labate C.A."/>
        </authorList>
    </citation>
    <scope>NUCLEOTIDE SEQUENCE</scope>
    <source>
        <strain evidence="2">MF-1</strain>
    </source>
</reference>
<name>A0A9Q3CW93_9BASI</name>
<proteinExistence type="predicted"/>
<organism evidence="2 3">
    <name type="scientific">Austropuccinia psidii MF-1</name>
    <dbReference type="NCBI Taxonomy" id="1389203"/>
    <lineage>
        <taxon>Eukaryota</taxon>
        <taxon>Fungi</taxon>
        <taxon>Dikarya</taxon>
        <taxon>Basidiomycota</taxon>
        <taxon>Pucciniomycotina</taxon>
        <taxon>Pucciniomycetes</taxon>
        <taxon>Pucciniales</taxon>
        <taxon>Sphaerophragmiaceae</taxon>
        <taxon>Austropuccinia</taxon>
    </lineage>
</organism>
<dbReference type="OrthoDB" id="8029976at2759"/>
<keyword evidence="3" id="KW-1185">Reference proteome</keyword>
<dbReference type="EMBL" id="AVOT02011587">
    <property type="protein sequence ID" value="MBW0492434.1"/>
    <property type="molecule type" value="Genomic_DNA"/>
</dbReference>
<sequence>MVWNTTTVNIVVPSKLLAFTLLGKLSGYSKIHQYVETLLPNEELIKFPDLILSKLQDFHNNYTVQKVNSTTSASALLSESTHLYKILHYCTTGKNNPMCTSHTKQECFVENPHLRPPRQNNK</sequence>
<comment type="caution">
    <text evidence="2">The sequence shown here is derived from an EMBL/GenBank/DDBJ whole genome shotgun (WGS) entry which is preliminary data.</text>
</comment>
<evidence type="ECO:0000256" key="1">
    <source>
        <dbReference type="SAM" id="SignalP"/>
    </source>
</evidence>
<feature type="signal peptide" evidence="1">
    <location>
        <begin position="1"/>
        <end position="18"/>
    </location>
</feature>
<evidence type="ECO:0000313" key="3">
    <source>
        <dbReference type="Proteomes" id="UP000765509"/>
    </source>
</evidence>
<evidence type="ECO:0000313" key="2">
    <source>
        <dbReference type="EMBL" id="MBW0492434.1"/>
    </source>
</evidence>
<dbReference type="Proteomes" id="UP000765509">
    <property type="component" value="Unassembled WGS sequence"/>
</dbReference>
<protein>
    <submittedName>
        <fullName evidence="2">Uncharacterized protein</fullName>
    </submittedName>
</protein>
<feature type="chain" id="PRO_5040396787" evidence="1">
    <location>
        <begin position="19"/>
        <end position="122"/>
    </location>
</feature>
<keyword evidence="1" id="KW-0732">Signal</keyword>